<feature type="domain" description="FecR N-terminal" evidence="2">
    <location>
        <begin position="17"/>
        <end position="64"/>
    </location>
</feature>
<keyword evidence="4" id="KW-1185">Reference proteome</keyword>
<name>A0ABU2ZVE7_9ALTE</name>
<dbReference type="EMBL" id="JAVRHX010000008">
    <property type="protein sequence ID" value="MDT0596623.1"/>
    <property type="molecule type" value="Genomic_DNA"/>
</dbReference>
<organism evidence="3 4">
    <name type="scientific">Glaciecola petra</name>
    <dbReference type="NCBI Taxonomy" id="3075602"/>
    <lineage>
        <taxon>Bacteria</taxon>
        <taxon>Pseudomonadati</taxon>
        <taxon>Pseudomonadota</taxon>
        <taxon>Gammaproteobacteria</taxon>
        <taxon>Alteromonadales</taxon>
        <taxon>Alteromonadaceae</taxon>
        <taxon>Glaciecola</taxon>
    </lineage>
</organism>
<keyword evidence="1" id="KW-0812">Transmembrane</keyword>
<dbReference type="InterPro" id="IPR032623">
    <property type="entry name" value="FecR_N"/>
</dbReference>
<proteinExistence type="predicted"/>
<keyword evidence="1" id="KW-1133">Transmembrane helix</keyword>
<keyword evidence="1" id="KW-0472">Membrane</keyword>
<dbReference type="RefSeq" id="WP_311370146.1">
    <property type="nucleotide sequence ID" value="NZ_JAVRHX010000008.1"/>
</dbReference>
<dbReference type="Pfam" id="PF16220">
    <property type="entry name" value="DUF4880"/>
    <property type="match status" value="1"/>
</dbReference>
<evidence type="ECO:0000256" key="1">
    <source>
        <dbReference type="SAM" id="Phobius"/>
    </source>
</evidence>
<feature type="transmembrane region" description="Helical" evidence="1">
    <location>
        <begin position="122"/>
        <end position="140"/>
    </location>
</feature>
<accession>A0ABU2ZVE7</accession>
<comment type="caution">
    <text evidence="3">The sequence shown here is derived from an EMBL/GenBank/DDBJ whole genome shotgun (WGS) entry which is preliminary data.</text>
</comment>
<evidence type="ECO:0000313" key="3">
    <source>
        <dbReference type="EMBL" id="MDT0596623.1"/>
    </source>
</evidence>
<protein>
    <submittedName>
        <fullName evidence="3">DUF4880 domain-containing protein</fullName>
    </submittedName>
</protein>
<evidence type="ECO:0000313" key="4">
    <source>
        <dbReference type="Proteomes" id="UP001253545"/>
    </source>
</evidence>
<dbReference type="Proteomes" id="UP001253545">
    <property type="component" value="Unassembled WGS sequence"/>
</dbReference>
<gene>
    <name evidence="3" type="ORF">RM552_17330</name>
</gene>
<sequence length="143" mass="15769">MSFDEWAGYDLSQKTLDEAAEWLVRLDASENNASSQRKTGQMLAFYEWLENDPSHQQAYAELSELWAKSACMKEAAHLLHASKVLNFPGAHVINTNDDLLNDASLPLFSATQKAGVAAPATYYKATIALISLGLCLPFFLSLL</sequence>
<reference evidence="3 4" key="1">
    <citation type="submission" date="2023-09" db="EMBL/GenBank/DDBJ databases">
        <authorList>
            <person name="Rey-Velasco X."/>
        </authorList>
    </citation>
    <scope>NUCLEOTIDE SEQUENCE [LARGE SCALE GENOMIC DNA]</scope>
    <source>
        <strain evidence="3 4">P117</strain>
    </source>
</reference>
<evidence type="ECO:0000259" key="2">
    <source>
        <dbReference type="Pfam" id="PF16220"/>
    </source>
</evidence>